<dbReference type="GO" id="GO:0016746">
    <property type="term" value="F:acyltransferase activity"/>
    <property type="evidence" value="ECO:0007669"/>
    <property type="project" value="InterPro"/>
</dbReference>
<dbReference type="InterPro" id="IPR016035">
    <property type="entry name" value="Acyl_Trfase/lysoPLipase"/>
</dbReference>
<dbReference type="EMBL" id="FZOR01000051">
    <property type="protein sequence ID" value="SNT58987.1"/>
    <property type="molecule type" value="Genomic_DNA"/>
</dbReference>
<organism evidence="7 8">
    <name type="scientific">Actinomadura meyerae</name>
    <dbReference type="NCBI Taxonomy" id="240840"/>
    <lineage>
        <taxon>Bacteria</taxon>
        <taxon>Bacillati</taxon>
        <taxon>Actinomycetota</taxon>
        <taxon>Actinomycetes</taxon>
        <taxon>Streptosporangiales</taxon>
        <taxon>Thermomonosporaceae</taxon>
        <taxon>Actinomadura</taxon>
    </lineage>
</organism>
<dbReference type="Gene3D" id="3.20.20.70">
    <property type="entry name" value="Aldolase class I"/>
    <property type="match status" value="2"/>
</dbReference>
<evidence type="ECO:0000256" key="4">
    <source>
        <dbReference type="RuleBase" id="RU003694"/>
    </source>
</evidence>
<dbReference type="PANTHER" id="PTHR43074">
    <property type="entry name" value="OMEGA-3 POLYUNSATURATED FATTY ACID SYNTHASE PFAB-RELATED"/>
    <property type="match status" value="1"/>
</dbReference>
<dbReference type="InterPro" id="IPR014030">
    <property type="entry name" value="Ketoacyl_synth_N"/>
</dbReference>
<evidence type="ECO:0000313" key="8">
    <source>
        <dbReference type="Proteomes" id="UP000198318"/>
    </source>
</evidence>
<dbReference type="InterPro" id="IPR016039">
    <property type="entry name" value="Thiolase-like"/>
</dbReference>
<keyword evidence="1" id="KW-0596">Phosphopantetheine</keyword>
<dbReference type="Gene3D" id="3.40.50.720">
    <property type="entry name" value="NAD(P)-binding Rossmann-like Domain"/>
    <property type="match status" value="1"/>
</dbReference>
<feature type="region of interest" description="Disordered" evidence="5">
    <location>
        <begin position="1373"/>
        <end position="1483"/>
    </location>
</feature>
<dbReference type="SMART" id="SM00822">
    <property type="entry name" value="PKS_KR"/>
    <property type="match status" value="1"/>
</dbReference>
<evidence type="ECO:0000313" key="7">
    <source>
        <dbReference type="EMBL" id="SNT58987.1"/>
    </source>
</evidence>
<dbReference type="Proteomes" id="UP000198318">
    <property type="component" value="Unassembled WGS sequence"/>
</dbReference>
<evidence type="ECO:0000256" key="3">
    <source>
        <dbReference type="ARBA" id="ARBA00022679"/>
    </source>
</evidence>
<reference evidence="7 8" key="1">
    <citation type="submission" date="2017-06" db="EMBL/GenBank/DDBJ databases">
        <authorList>
            <person name="Kim H.J."/>
            <person name="Triplett B.A."/>
        </authorList>
    </citation>
    <scope>NUCLEOTIDE SEQUENCE [LARGE SCALE GENOMIC DNA]</scope>
    <source>
        <strain evidence="7 8">DSM 44715</strain>
    </source>
</reference>
<evidence type="ECO:0000256" key="5">
    <source>
        <dbReference type="SAM" id="MobiDB-lite"/>
    </source>
</evidence>
<dbReference type="Pfam" id="PF08659">
    <property type="entry name" value="KR"/>
    <property type="match status" value="1"/>
</dbReference>
<dbReference type="InterPro" id="IPR052568">
    <property type="entry name" value="PKS-FAS_Synthase"/>
</dbReference>
<evidence type="ECO:0000256" key="2">
    <source>
        <dbReference type="ARBA" id="ARBA00022553"/>
    </source>
</evidence>
<keyword evidence="3 4" id="KW-0808">Transferase</keyword>
<comment type="similarity">
    <text evidence="4">Belongs to the thiolase-like superfamily. Beta-ketoacyl-ACP synthases family.</text>
</comment>
<dbReference type="SMART" id="SM00825">
    <property type="entry name" value="PKS_KS"/>
    <property type="match status" value="1"/>
</dbReference>
<feature type="region of interest" description="Disordered" evidence="5">
    <location>
        <begin position="1349"/>
        <end position="1368"/>
    </location>
</feature>
<dbReference type="PROSITE" id="PS52004">
    <property type="entry name" value="KS3_2"/>
    <property type="match status" value="1"/>
</dbReference>
<feature type="compositionally biased region" description="Low complexity" evidence="5">
    <location>
        <begin position="1349"/>
        <end position="1364"/>
    </location>
</feature>
<dbReference type="InterPro" id="IPR020841">
    <property type="entry name" value="PKS_Beta-ketoAc_synthase_dom"/>
</dbReference>
<dbReference type="SUPFAM" id="SSF51735">
    <property type="entry name" value="NAD(P)-binding Rossmann-fold domains"/>
    <property type="match status" value="2"/>
</dbReference>
<dbReference type="InterPro" id="IPR036291">
    <property type="entry name" value="NAD(P)-bd_dom_sf"/>
</dbReference>
<sequence length="1940" mass="197292">MTSDTGEYGAARGERAPVEIIGMGPSGRPAPHLAVAVARAGGTGVLALGHDRAPALAALADVRRWWAGPFGVRVPEGCPVRPADVPAEAGTVVTGASALRSDGWLDIAGFARGRRLLIEVADPAEAAEAVRVGRGLTDEVGIIARAPDGAAGPSLFTLLQRLTAGADVPVFAAGGLGPHAAAAAVAGGAAGVVLDEQLALVREMEPAGQAPDGPAHTESARPAAALAGRYKTAGGVVQAVRTEIVRHIRAAVRAEPLAPRPEPVAVQGPMAQVSDASAFAGAVAQDGGLPFLALGPLDGARTRELLRDTADRLGGRPWGAGVLEGTPPELRAEQLAAVGDARAPYAIIGGGTPAEAAALEAAGTAAYLPVPSPEPLGRLLGEGVRRFVFAGSECGGPAGPHASLRLWDAQVERLLHFARGGGDAAELSLMFAGGVHDARSAAMVAAMAGPLAERGADIRVLMGTAYLFTPEAVAAGAILPGYQDVALACAETVLLETAPGQAVRCARTPYAEAFEQTRRELEQAGTPPRELRRRLEKLNLGRLHLASRGLRLDTPVGEARQREEGLYAMGEAAVLRSETVGVAALHEQVTAEATGLLAARAADLGIGPRAAARRAPRPADIAVIGIGCVFPGAPDADRYWANVVAGAVQAGDGTPSKWGGLVPGIPFDPDAYGIAPGEIGGIDPMHLLSVEVAARALRDAGYADRPFDRSRTSVFFAAEGGGDLAAGYALRAALPSYFGELPPGLDEQLPRPAGDSLDGVRTGAVTGWIAGRLGLGGTACAVGATSLAALDAACKDLAAGSSAMVLCGGADLRDGVLDRLLPESAGGGEGVVLGEGVACVVLKRLADAERDGDRIYAVVKSVAGAGGRRRALDRAYERAGVARSSVGQVAFGSVAAQIGHTRCAGGLAGLIKTAYALHTGVLPEDGGGARPWPVRPGERCAGVGGSGSGGAHFHAVLAGYEGAPEPVSGLAEWPAELFLIRGEDRAAVRAAADRLARLAEGTPRMRDLARTAASLDGPVRAAFAATGPDDLLAKLALAAELRPAPGVHVGAGEPGEVAFLFPDAAGADTGAADTADAPGAIADLFVAFPRLQRLLRLAGGAPGAAAAVAGLAVHRLLTAVGVHPDLAAGEGRGELAALCAAGAIEDTDMAEIGADPSRGGLLGRDLRSPAFPVWAAATGRPYETEPSELAAVPSPPVPAAARIEAMYGAGARTFVATGGALAGLVTATLGDRPHTAVSCAVPGENGLVTLLRALAELAAAGVPVDPLPLFAGRGARLLTEVPAAPGWIVGGHSVRTAEGDYPEGALRPPRRIPGPSPADAAVLEYLRTSREILAAQRDVVLRHLAAPVPASRPAPADDAPVPARTSAHVRTAALSGGPAAAPQRDEQPQTTPPPASLDTAPPASLDTAPPVEPDEAPPAEPLVQPDDAPPPASSEQPDDAAPVEPSVQPDSLQRSVGADAMPTPMAPVQSDVVPPSEAPARREAAPVFEPSIRPDLVSPEAAGGPSLDAGVPRMRRVDTQVWPRPEERVARQVVRRVPRLVDLDPLPAPPDSGTVFAGRRFLIVDDGCGIALELGDLLERHGAQVRTPTDVDGPCDGLVHLAALRPGAASVLPGAFAGIRRALEGGLRWLVLASGAGGTFGHRFRGGGIGDPAPGAGLRGLARTVAREHPEALVRAVDMDTKETPRAIAQRVMAELLAAEAPVVVGHENGLRHGLELLPAEPLGGGPADLGLGRDAVVLLTGAEHELTVRLALELARTSGCHIELVGGAAEENLLLGDLREHAASVRYHAVGDPYALQRVVEDVHHTHRRLDGVIHGAALPEAADSHERAYRAKVEAAVALVQAVRPDLGFLAVLCGLAGVRGERGRAGDAAADDACGTLAHVWRARLRGRVLAASVGPWAAGGAEPSGVPLDPDAAAAALLREIAHGDETHVVLTGDVR</sequence>
<dbReference type="OrthoDB" id="9778690at2"/>
<feature type="domain" description="Ketosynthase family 3 (KS3)" evidence="6">
    <location>
        <begin position="618"/>
        <end position="1151"/>
    </location>
</feature>
<dbReference type="Pfam" id="PF00109">
    <property type="entry name" value="ketoacyl-synt"/>
    <property type="match status" value="1"/>
</dbReference>
<dbReference type="SUPFAM" id="SSF51412">
    <property type="entry name" value="Inosine monophosphate dehydrogenase (IMPDH)"/>
    <property type="match status" value="2"/>
</dbReference>
<dbReference type="Pfam" id="PF02801">
    <property type="entry name" value="Ketoacyl-synt_C"/>
    <property type="match status" value="1"/>
</dbReference>
<dbReference type="Gene3D" id="3.40.366.10">
    <property type="entry name" value="Malonyl-Coenzyme A Acyl Carrier Protein, domain 2"/>
    <property type="match status" value="1"/>
</dbReference>
<proteinExistence type="inferred from homology"/>
<keyword evidence="2" id="KW-0597">Phosphoprotein</keyword>
<dbReference type="PANTHER" id="PTHR43074:SF1">
    <property type="entry name" value="BETA-KETOACYL SYNTHASE FAMILY PROTEIN-RELATED"/>
    <property type="match status" value="1"/>
</dbReference>
<dbReference type="InterPro" id="IPR001227">
    <property type="entry name" value="Ac_transferase_dom_sf"/>
</dbReference>
<evidence type="ECO:0000259" key="6">
    <source>
        <dbReference type="PROSITE" id="PS52004"/>
    </source>
</evidence>
<evidence type="ECO:0000256" key="1">
    <source>
        <dbReference type="ARBA" id="ARBA00022450"/>
    </source>
</evidence>
<dbReference type="InterPro" id="IPR013968">
    <property type="entry name" value="PKS_KR"/>
</dbReference>
<name>A0A239NVT6_9ACTN</name>
<dbReference type="InterPro" id="IPR013785">
    <property type="entry name" value="Aldolase_TIM"/>
</dbReference>
<gene>
    <name evidence="7" type="ORF">SAMN05443665_105134</name>
</gene>
<dbReference type="Gene3D" id="3.40.47.10">
    <property type="match status" value="2"/>
</dbReference>
<dbReference type="RefSeq" id="WP_089330418.1">
    <property type="nucleotide sequence ID" value="NZ_FZOR01000051.1"/>
</dbReference>
<dbReference type="InterPro" id="IPR057326">
    <property type="entry name" value="KR_dom"/>
</dbReference>
<dbReference type="InterPro" id="IPR014031">
    <property type="entry name" value="Ketoacyl_synth_C"/>
</dbReference>
<accession>A0A239NVT6</accession>
<dbReference type="SUPFAM" id="SSF52151">
    <property type="entry name" value="FabD/lysophospholipase-like"/>
    <property type="match status" value="1"/>
</dbReference>
<protein>
    <submittedName>
        <fullName evidence="7">Beta-ketoacyl synthase, C-terminal domain</fullName>
    </submittedName>
</protein>
<keyword evidence="8" id="KW-1185">Reference proteome</keyword>
<dbReference type="SUPFAM" id="SSF53901">
    <property type="entry name" value="Thiolase-like"/>
    <property type="match status" value="2"/>
</dbReference>
<dbReference type="CDD" id="cd00833">
    <property type="entry name" value="PKS"/>
    <property type="match status" value="1"/>
</dbReference>